<dbReference type="AlphaFoldDB" id="A0A177DCX7"/>
<keyword evidence="2" id="KW-1185">Reference proteome</keyword>
<dbReference type="RefSeq" id="XP_018382777.1">
    <property type="nucleotide sequence ID" value="XM_018529236.1"/>
</dbReference>
<dbReference type="EMBL" id="KV441487">
    <property type="protein sequence ID" value="OAG17356.1"/>
    <property type="molecule type" value="Genomic_DNA"/>
</dbReference>
<evidence type="ECO:0000313" key="2">
    <source>
        <dbReference type="Proteomes" id="UP000077248"/>
    </source>
</evidence>
<proteinExistence type="predicted"/>
<dbReference type="VEuPathDB" id="FungiDB:CC77DRAFT_1075919"/>
<organism evidence="1 2">
    <name type="scientific">Alternaria alternata</name>
    <name type="common">Alternaria rot fungus</name>
    <name type="synonym">Torula alternata</name>
    <dbReference type="NCBI Taxonomy" id="5599"/>
    <lineage>
        <taxon>Eukaryota</taxon>
        <taxon>Fungi</taxon>
        <taxon>Dikarya</taxon>
        <taxon>Ascomycota</taxon>
        <taxon>Pezizomycotina</taxon>
        <taxon>Dothideomycetes</taxon>
        <taxon>Pleosporomycetidae</taxon>
        <taxon>Pleosporales</taxon>
        <taxon>Pleosporineae</taxon>
        <taxon>Pleosporaceae</taxon>
        <taxon>Alternaria</taxon>
        <taxon>Alternaria sect. Alternaria</taxon>
        <taxon>Alternaria alternata complex</taxon>
    </lineage>
</organism>
<sequence>MAVKPTPSPTPRVVDVVVEGVATEDVIVEDVAAGDVVAEDAVDTSKANNDWISAILLSSSQGACPSLIGASRTPEAAPWFITCWVWIPDETVGLANIIGIVTTIHTHGILVVVTRLKPVRHCTVPPVTGSIILHHRHTSSQNKKLLLMRAKARLFNNAVHSTCLSERPRVLQARLTNHSLRTTEVQLAPDRLEERHRGRCTLWHSLVNSLYQHPLVLLTPKVTRRIATPDNTFFAGYGYAAKTVAVLGA</sequence>
<dbReference type="GeneID" id="29114830"/>
<evidence type="ECO:0000313" key="1">
    <source>
        <dbReference type="EMBL" id="OAG17356.1"/>
    </source>
</evidence>
<protein>
    <submittedName>
        <fullName evidence="1">Uncharacterized protein</fullName>
    </submittedName>
</protein>
<accession>A0A177DCX7</accession>
<reference evidence="1 2" key="1">
    <citation type="submission" date="2016-05" db="EMBL/GenBank/DDBJ databases">
        <title>Comparative analysis of secretome profiles of manganese(II)-oxidizing ascomycete fungi.</title>
        <authorList>
            <consortium name="DOE Joint Genome Institute"/>
            <person name="Zeiner C.A."/>
            <person name="Purvine S.O."/>
            <person name="Zink E.M."/>
            <person name="Wu S."/>
            <person name="Pasa-Tolic L."/>
            <person name="Chaput D.L."/>
            <person name="Haridas S."/>
            <person name="Grigoriev I.V."/>
            <person name="Santelli C.M."/>
            <person name="Hansel C.M."/>
        </authorList>
    </citation>
    <scope>NUCLEOTIDE SEQUENCE [LARGE SCALE GENOMIC DNA]</scope>
    <source>
        <strain evidence="1 2">SRC1lrK2f</strain>
    </source>
</reference>
<name>A0A177DCX7_ALTAL</name>
<dbReference type="KEGG" id="aalt:CC77DRAFT_1075919"/>
<dbReference type="Proteomes" id="UP000077248">
    <property type="component" value="Unassembled WGS sequence"/>
</dbReference>
<gene>
    <name evidence="1" type="ORF">CC77DRAFT_1075919</name>
</gene>